<keyword evidence="3" id="KW-0804">Transcription</keyword>
<gene>
    <name evidence="6" type="ORF">WG929_04135</name>
</gene>
<evidence type="ECO:0000256" key="4">
    <source>
        <dbReference type="PROSITE-ProRule" id="PRU00335"/>
    </source>
</evidence>
<dbReference type="EMBL" id="JBBKTX010000004">
    <property type="protein sequence ID" value="MFK4751594.1"/>
    <property type="molecule type" value="Genomic_DNA"/>
</dbReference>
<feature type="DNA-binding region" description="H-T-H motif" evidence="4">
    <location>
        <begin position="33"/>
        <end position="52"/>
    </location>
</feature>
<evidence type="ECO:0000313" key="7">
    <source>
        <dbReference type="Proteomes" id="UP001620597"/>
    </source>
</evidence>
<keyword evidence="1" id="KW-0805">Transcription regulation</keyword>
<dbReference type="InterPro" id="IPR001647">
    <property type="entry name" value="HTH_TetR"/>
</dbReference>
<dbReference type="InterPro" id="IPR036271">
    <property type="entry name" value="Tet_transcr_reg_TetR-rel_C_sf"/>
</dbReference>
<comment type="caution">
    <text evidence="6">The sequence shown here is derived from an EMBL/GenBank/DDBJ whole genome shotgun (WGS) entry which is preliminary data.</text>
</comment>
<evidence type="ECO:0000313" key="6">
    <source>
        <dbReference type="EMBL" id="MFK4751594.1"/>
    </source>
</evidence>
<organism evidence="6 7">
    <name type="scientific">Oceanobacter antarcticus</name>
    <dbReference type="NCBI Taxonomy" id="3133425"/>
    <lineage>
        <taxon>Bacteria</taxon>
        <taxon>Pseudomonadati</taxon>
        <taxon>Pseudomonadota</taxon>
        <taxon>Gammaproteobacteria</taxon>
        <taxon>Oceanospirillales</taxon>
        <taxon>Oceanospirillaceae</taxon>
        <taxon>Oceanobacter</taxon>
    </lineage>
</organism>
<feature type="domain" description="HTH tetR-type" evidence="5">
    <location>
        <begin position="10"/>
        <end position="70"/>
    </location>
</feature>
<evidence type="ECO:0000256" key="2">
    <source>
        <dbReference type="ARBA" id="ARBA00023125"/>
    </source>
</evidence>
<evidence type="ECO:0000256" key="1">
    <source>
        <dbReference type="ARBA" id="ARBA00023015"/>
    </source>
</evidence>
<dbReference type="SUPFAM" id="SSF46689">
    <property type="entry name" value="Homeodomain-like"/>
    <property type="match status" value="1"/>
</dbReference>
<dbReference type="SUPFAM" id="SSF48498">
    <property type="entry name" value="Tetracyclin repressor-like, C-terminal domain"/>
    <property type="match status" value="1"/>
</dbReference>
<sequence>MNKKTSYHHGSLRATALELARQLIATEGHDAVQIRHLAKAIGVTPAAMYGHFASRSDLLLELAEEAHQRLYQQLERFLASHPEPLPALKVAVRHFIDFCQANPGTFRMMYHDEVIHAANAEQRLASLARTYRLLYRMFLRAFPERDSQQIQINMICMWSMLYGFALVRNQQMLMPYMSQGLNDEALINQVVQAAITS</sequence>
<dbReference type="InterPro" id="IPR050624">
    <property type="entry name" value="HTH-type_Tx_Regulator"/>
</dbReference>
<proteinExistence type="predicted"/>
<dbReference type="PRINTS" id="PR00455">
    <property type="entry name" value="HTHTETR"/>
</dbReference>
<keyword evidence="7" id="KW-1185">Reference proteome</keyword>
<dbReference type="Gene3D" id="1.10.357.10">
    <property type="entry name" value="Tetracycline Repressor, domain 2"/>
    <property type="match status" value="1"/>
</dbReference>
<dbReference type="RefSeq" id="WP_369856623.1">
    <property type="nucleotide sequence ID" value="NZ_JBBKTX010000004.1"/>
</dbReference>
<dbReference type="PANTHER" id="PTHR43479:SF11">
    <property type="entry name" value="ACREF_ENVCD OPERON REPRESSOR-RELATED"/>
    <property type="match status" value="1"/>
</dbReference>
<dbReference type="InterPro" id="IPR009057">
    <property type="entry name" value="Homeodomain-like_sf"/>
</dbReference>
<name>A0ABW8NF60_9GAMM</name>
<reference evidence="6 7" key="1">
    <citation type="submission" date="2024-03" db="EMBL/GenBank/DDBJ databases">
        <title>High-quality draft genome sequence of Oceanobacter sp. wDCs-4.</title>
        <authorList>
            <person name="Dong C."/>
        </authorList>
    </citation>
    <scope>NUCLEOTIDE SEQUENCE [LARGE SCALE GENOMIC DNA]</scope>
    <source>
        <strain evidence="7">wDCs-4</strain>
    </source>
</reference>
<keyword evidence="2 4" id="KW-0238">DNA-binding</keyword>
<dbReference type="Proteomes" id="UP001620597">
    <property type="component" value="Unassembled WGS sequence"/>
</dbReference>
<dbReference type="Pfam" id="PF13305">
    <property type="entry name" value="TetR_C_33"/>
    <property type="match status" value="1"/>
</dbReference>
<dbReference type="InterPro" id="IPR025996">
    <property type="entry name" value="MT1864/Rv1816-like_C"/>
</dbReference>
<evidence type="ECO:0000256" key="3">
    <source>
        <dbReference type="ARBA" id="ARBA00023163"/>
    </source>
</evidence>
<dbReference type="Pfam" id="PF00440">
    <property type="entry name" value="TetR_N"/>
    <property type="match status" value="1"/>
</dbReference>
<evidence type="ECO:0000259" key="5">
    <source>
        <dbReference type="PROSITE" id="PS50977"/>
    </source>
</evidence>
<dbReference type="PROSITE" id="PS50977">
    <property type="entry name" value="HTH_TETR_2"/>
    <property type="match status" value="1"/>
</dbReference>
<dbReference type="PANTHER" id="PTHR43479">
    <property type="entry name" value="ACREF/ENVCD OPERON REPRESSOR-RELATED"/>
    <property type="match status" value="1"/>
</dbReference>
<accession>A0ABW8NF60</accession>
<protein>
    <submittedName>
        <fullName evidence="6">Helix-turn-helix domain-containing protein</fullName>
    </submittedName>
</protein>